<protein>
    <submittedName>
        <fullName evidence="2">Uncharacterized protein</fullName>
    </submittedName>
</protein>
<evidence type="ECO:0000313" key="3">
    <source>
        <dbReference type="Proteomes" id="UP000266723"/>
    </source>
</evidence>
<accession>A0ABQ7CFZ6</accession>
<sequence>MSTNKSDLHQPNLRVLPSIDMQGQDPESSCVNRPKPATSLGISIRPLSISGKSTLLQVKTRLRPKNNLEKEISERRLVHAKPKGPATEKLMLMLTEASNVSPSGLAPSKRELLQATSPMNKS</sequence>
<keyword evidence="3" id="KW-1185">Reference proteome</keyword>
<organism evidence="2 3">
    <name type="scientific">Brassica cretica</name>
    <name type="common">Mustard</name>
    <dbReference type="NCBI Taxonomy" id="69181"/>
    <lineage>
        <taxon>Eukaryota</taxon>
        <taxon>Viridiplantae</taxon>
        <taxon>Streptophyta</taxon>
        <taxon>Embryophyta</taxon>
        <taxon>Tracheophyta</taxon>
        <taxon>Spermatophyta</taxon>
        <taxon>Magnoliopsida</taxon>
        <taxon>eudicotyledons</taxon>
        <taxon>Gunneridae</taxon>
        <taxon>Pentapetalae</taxon>
        <taxon>rosids</taxon>
        <taxon>malvids</taxon>
        <taxon>Brassicales</taxon>
        <taxon>Brassicaceae</taxon>
        <taxon>Brassiceae</taxon>
        <taxon>Brassica</taxon>
    </lineage>
</organism>
<dbReference type="Proteomes" id="UP000266723">
    <property type="component" value="Unassembled WGS sequence"/>
</dbReference>
<proteinExistence type="predicted"/>
<feature type="region of interest" description="Disordered" evidence="1">
    <location>
        <begin position="100"/>
        <end position="122"/>
    </location>
</feature>
<evidence type="ECO:0000256" key="1">
    <source>
        <dbReference type="SAM" id="MobiDB-lite"/>
    </source>
</evidence>
<gene>
    <name evidence="2" type="ORF">DY000_02008191</name>
</gene>
<feature type="region of interest" description="Disordered" evidence="1">
    <location>
        <begin position="1"/>
        <end position="37"/>
    </location>
</feature>
<dbReference type="EMBL" id="QGKV02000832">
    <property type="protein sequence ID" value="KAF3551260.1"/>
    <property type="molecule type" value="Genomic_DNA"/>
</dbReference>
<name>A0ABQ7CFZ6_BRACR</name>
<comment type="caution">
    <text evidence="2">The sequence shown here is derived from an EMBL/GenBank/DDBJ whole genome shotgun (WGS) entry which is preliminary data.</text>
</comment>
<reference evidence="2 3" key="1">
    <citation type="journal article" date="2020" name="BMC Genomics">
        <title>Intraspecific diversification of the crop wild relative Brassica cretica Lam. using demographic model selection.</title>
        <authorList>
            <person name="Kioukis A."/>
            <person name="Michalopoulou V.A."/>
            <person name="Briers L."/>
            <person name="Pirintsos S."/>
            <person name="Studholme D.J."/>
            <person name="Pavlidis P."/>
            <person name="Sarris P.F."/>
        </authorList>
    </citation>
    <scope>NUCLEOTIDE SEQUENCE [LARGE SCALE GENOMIC DNA]</scope>
    <source>
        <strain evidence="3">cv. PFS-1207/04</strain>
    </source>
</reference>
<evidence type="ECO:0000313" key="2">
    <source>
        <dbReference type="EMBL" id="KAF3551260.1"/>
    </source>
</evidence>